<dbReference type="InterPro" id="IPR051010">
    <property type="entry name" value="BCAA_transport"/>
</dbReference>
<dbReference type="InterPro" id="IPR028082">
    <property type="entry name" value="Peripla_BP_I"/>
</dbReference>
<accession>A0A8J6XKV8</accession>
<evidence type="ECO:0000256" key="1">
    <source>
        <dbReference type="ARBA" id="ARBA00010062"/>
    </source>
</evidence>
<comment type="caution">
    <text evidence="4">The sequence shown here is derived from an EMBL/GenBank/DDBJ whole genome shotgun (WGS) entry which is preliminary data.</text>
</comment>
<dbReference type="Gene3D" id="3.40.50.2300">
    <property type="match status" value="2"/>
</dbReference>
<dbReference type="Proteomes" id="UP000629098">
    <property type="component" value="Unassembled WGS sequence"/>
</dbReference>
<dbReference type="AlphaFoldDB" id="A0A8J6XKV8"/>
<comment type="similarity">
    <text evidence="1">Belongs to the leucine-binding protein family.</text>
</comment>
<organism evidence="4 5">
    <name type="scientific">Iningainema tapete BLCC-T55</name>
    <dbReference type="NCBI Taxonomy" id="2748662"/>
    <lineage>
        <taxon>Bacteria</taxon>
        <taxon>Bacillati</taxon>
        <taxon>Cyanobacteriota</taxon>
        <taxon>Cyanophyceae</taxon>
        <taxon>Nostocales</taxon>
        <taxon>Scytonemataceae</taxon>
        <taxon>Iningainema tapete</taxon>
    </lineage>
</organism>
<protein>
    <submittedName>
        <fullName evidence="4">Amino acid ABC transporter substrate-binding protein</fullName>
    </submittedName>
</protein>
<sequence>MTKTEQVKTKKRKVPPILYIALGLLCVGLFPQIQSFFKPESKIGSIGNLLLIKDNLNPEKQKGIAAFAKGDYQEAILLRSRFANASFKKSLLQQPNDPETLIYLNNAQSINNSLKIAVSVPIGSNLNVAQEILRGVATAQDEINQNGGINGKKLQVQIVNDENNPDIARQVAPELVKDNQILGVIGHNTSNVSLAAAPIYQQGGLVMISPTSFANNLSGFGSYIFRTVPTTKVMAQTLADYTLKTARKTKLAFCYDSQSPDNVSFKDEFLAAFVSKGGQLVPTVCDLSAPNFNPNTVVSSAISSGADGLFITSHVDHLEAAVNVARANQGKLALFSNPTMYTVKTLQAGQQAVKRLVLVAPWHPQVNPAFADRMSQRWRGKVSWRTATAYDATQAMIAGLQQSQRRDGLQQALHSRGFTVRGASSAVSFAPSGERTSSPIIVQIQSNHLDYDFVMLPTTKP</sequence>
<reference evidence="4" key="1">
    <citation type="submission" date="2020-09" db="EMBL/GenBank/DDBJ databases">
        <title>Iningainema tapete sp. nov. (Scytonemataceae, Cyanobacteria) from greenhouses in central Florida (USA) produces two types of nodularin with biosynthetic potential for microcystin-LR and anabaenopeptins.</title>
        <authorList>
            <person name="Berthold D.E."/>
            <person name="Lefler F.W."/>
            <person name="Huang I.-S."/>
            <person name="Abdulla H."/>
            <person name="Zimba P.V."/>
            <person name="Laughinghouse H.D. IV."/>
        </authorList>
    </citation>
    <scope>NUCLEOTIDE SEQUENCE</scope>
    <source>
        <strain evidence="4">BLCCT55</strain>
    </source>
</reference>
<dbReference type="CDD" id="cd06268">
    <property type="entry name" value="PBP1_ABC_transporter_LIVBP-like"/>
    <property type="match status" value="1"/>
</dbReference>
<evidence type="ECO:0000259" key="3">
    <source>
        <dbReference type="Pfam" id="PF13458"/>
    </source>
</evidence>
<proteinExistence type="inferred from homology"/>
<dbReference type="RefSeq" id="WP_190835659.1">
    <property type="nucleotide sequence ID" value="NZ_CAWPPI010000098.1"/>
</dbReference>
<evidence type="ECO:0000256" key="2">
    <source>
        <dbReference type="ARBA" id="ARBA00022729"/>
    </source>
</evidence>
<keyword evidence="2" id="KW-0732">Signal</keyword>
<gene>
    <name evidence="4" type="ORF">ICL16_32185</name>
</gene>
<name>A0A8J6XKV8_9CYAN</name>
<dbReference type="SUPFAM" id="SSF53822">
    <property type="entry name" value="Periplasmic binding protein-like I"/>
    <property type="match status" value="1"/>
</dbReference>
<dbReference type="InterPro" id="IPR028081">
    <property type="entry name" value="Leu-bd"/>
</dbReference>
<dbReference type="EMBL" id="JACXAE010000098">
    <property type="protein sequence ID" value="MBD2776588.1"/>
    <property type="molecule type" value="Genomic_DNA"/>
</dbReference>
<keyword evidence="5" id="KW-1185">Reference proteome</keyword>
<dbReference type="Pfam" id="PF13458">
    <property type="entry name" value="Peripla_BP_6"/>
    <property type="match status" value="1"/>
</dbReference>
<evidence type="ECO:0000313" key="4">
    <source>
        <dbReference type="EMBL" id="MBD2776588.1"/>
    </source>
</evidence>
<evidence type="ECO:0000313" key="5">
    <source>
        <dbReference type="Proteomes" id="UP000629098"/>
    </source>
</evidence>
<dbReference type="PANTHER" id="PTHR30483">
    <property type="entry name" value="LEUCINE-SPECIFIC-BINDING PROTEIN"/>
    <property type="match status" value="1"/>
</dbReference>
<feature type="domain" description="Leucine-binding protein" evidence="3">
    <location>
        <begin position="114"/>
        <end position="440"/>
    </location>
</feature>
<dbReference type="PANTHER" id="PTHR30483:SF6">
    <property type="entry name" value="PERIPLASMIC BINDING PROTEIN OF ABC TRANSPORTER FOR NATURAL AMINO ACIDS"/>
    <property type="match status" value="1"/>
</dbReference>